<dbReference type="Pfam" id="PF02033">
    <property type="entry name" value="RBFA"/>
    <property type="match status" value="1"/>
</dbReference>
<dbReference type="PANTHER" id="PTHR33515:SF1">
    <property type="entry name" value="RIBOSOME-BINDING FACTOR A, CHLOROPLASTIC-RELATED"/>
    <property type="match status" value="1"/>
</dbReference>
<comment type="subcellular location">
    <subcellularLocation>
        <location evidence="2">Cytoplasm</location>
    </subcellularLocation>
</comment>
<dbReference type="InterPro" id="IPR015946">
    <property type="entry name" value="KH_dom-like_a/b"/>
</dbReference>
<keyword evidence="1 2" id="KW-0690">Ribosome biogenesis</keyword>
<evidence type="ECO:0000256" key="1">
    <source>
        <dbReference type="ARBA" id="ARBA00022517"/>
    </source>
</evidence>
<dbReference type="Gene3D" id="3.30.300.20">
    <property type="match status" value="1"/>
</dbReference>
<dbReference type="HAMAP" id="MF_00003">
    <property type="entry name" value="RbfA"/>
    <property type="match status" value="1"/>
</dbReference>
<evidence type="ECO:0000256" key="2">
    <source>
        <dbReference type="HAMAP-Rule" id="MF_00003"/>
    </source>
</evidence>
<dbReference type="InterPro" id="IPR000238">
    <property type="entry name" value="RbfA"/>
</dbReference>
<dbReference type="SUPFAM" id="SSF89919">
    <property type="entry name" value="Ribosome-binding factor A, RbfA"/>
    <property type="match status" value="1"/>
</dbReference>
<comment type="function">
    <text evidence="2">One of several proteins that assist in the late maturation steps of the functional core of the 30S ribosomal subunit. Associates with free 30S ribosomal subunits (but not with 30S subunits that are part of 70S ribosomes or polysomes). Required for efficient processing of 16S rRNA. May interact with the 5'-terminal helix region of 16S rRNA.</text>
</comment>
<comment type="similarity">
    <text evidence="2">Belongs to the RbfA family.</text>
</comment>
<organism evidence="3">
    <name type="scientific">Candidatus Kentrum sp. DK</name>
    <dbReference type="NCBI Taxonomy" id="2126562"/>
    <lineage>
        <taxon>Bacteria</taxon>
        <taxon>Pseudomonadati</taxon>
        <taxon>Pseudomonadota</taxon>
        <taxon>Gammaproteobacteria</taxon>
        <taxon>Candidatus Kentrum</taxon>
    </lineage>
</organism>
<dbReference type="GO" id="GO:0005829">
    <property type="term" value="C:cytosol"/>
    <property type="evidence" value="ECO:0007669"/>
    <property type="project" value="TreeGrafter"/>
</dbReference>
<protein>
    <recommendedName>
        <fullName evidence="2">Ribosome-binding factor A</fullName>
    </recommendedName>
</protein>
<proteinExistence type="inferred from homology"/>
<dbReference type="EMBL" id="CAADEX010000053">
    <property type="protein sequence ID" value="VFJ55525.1"/>
    <property type="molecule type" value="Genomic_DNA"/>
</dbReference>
<name>A0A450SP10_9GAMM</name>
<dbReference type="PANTHER" id="PTHR33515">
    <property type="entry name" value="RIBOSOME-BINDING FACTOR A, CHLOROPLASTIC-RELATED"/>
    <property type="match status" value="1"/>
</dbReference>
<keyword evidence="2" id="KW-0963">Cytoplasm</keyword>
<sequence length="122" mass="13766">MRDIREFNRSERMAYQIQRELAASIAKEANDPRLRGLTIAEVRINSDLSTATVYITGKDSSTVEDVLAALRSASGFFRKKLASRLQARNVPKLKFTYDYSFDRAAQLQALIDSTMASSKQIE</sequence>
<gene>
    <name evidence="2" type="primary">rbfA</name>
    <name evidence="3" type="ORF">BECKDK2373B_GA0170837_10533</name>
</gene>
<dbReference type="InterPro" id="IPR023799">
    <property type="entry name" value="RbfA_dom_sf"/>
</dbReference>
<dbReference type="AlphaFoldDB" id="A0A450SP10"/>
<dbReference type="GO" id="GO:0043024">
    <property type="term" value="F:ribosomal small subunit binding"/>
    <property type="evidence" value="ECO:0007669"/>
    <property type="project" value="TreeGrafter"/>
</dbReference>
<reference evidence="3" key="1">
    <citation type="submission" date="2019-02" db="EMBL/GenBank/DDBJ databases">
        <authorList>
            <person name="Gruber-Vodicka R. H."/>
            <person name="Seah K. B. B."/>
        </authorList>
    </citation>
    <scope>NUCLEOTIDE SEQUENCE</scope>
    <source>
        <strain evidence="3">BECK_DK47</strain>
    </source>
</reference>
<evidence type="ECO:0000313" key="3">
    <source>
        <dbReference type="EMBL" id="VFJ55525.1"/>
    </source>
</evidence>
<dbReference type="GO" id="GO:0030490">
    <property type="term" value="P:maturation of SSU-rRNA"/>
    <property type="evidence" value="ECO:0007669"/>
    <property type="project" value="UniProtKB-UniRule"/>
</dbReference>
<comment type="subunit">
    <text evidence="2">Monomer. Binds 30S ribosomal subunits, but not 50S ribosomal subunits or 70S ribosomes.</text>
</comment>
<accession>A0A450SP10</accession>
<dbReference type="NCBIfam" id="TIGR00082">
    <property type="entry name" value="rbfA"/>
    <property type="match status" value="1"/>
</dbReference>